<evidence type="ECO:0000313" key="2">
    <source>
        <dbReference type="Proteomes" id="UP000095280"/>
    </source>
</evidence>
<organism evidence="2 3">
    <name type="scientific">Macrostomum lignano</name>
    <dbReference type="NCBI Taxonomy" id="282301"/>
    <lineage>
        <taxon>Eukaryota</taxon>
        <taxon>Metazoa</taxon>
        <taxon>Spiralia</taxon>
        <taxon>Lophotrochozoa</taxon>
        <taxon>Platyhelminthes</taxon>
        <taxon>Rhabditophora</taxon>
        <taxon>Macrostomorpha</taxon>
        <taxon>Macrostomida</taxon>
        <taxon>Macrostomidae</taxon>
        <taxon>Macrostomum</taxon>
    </lineage>
</organism>
<reference evidence="3" key="1">
    <citation type="submission" date="2016-11" db="UniProtKB">
        <authorList>
            <consortium name="WormBaseParasite"/>
        </authorList>
    </citation>
    <scope>IDENTIFICATION</scope>
</reference>
<feature type="region of interest" description="Disordered" evidence="1">
    <location>
        <begin position="374"/>
        <end position="448"/>
    </location>
</feature>
<protein>
    <submittedName>
        <fullName evidence="3">PE-PGRS family protein</fullName>
    </submittedName>
</protein>
<proteinExistence type="predicted"/>
<keyword evidence="2" id="KW-1185">Reference proteome</keyword>
<feature type="compositionally biased region" description="Low complexity" evidence="1">
    <location>
        <begin position="406"/>
        <end position="419"/>
    </location>
</feature>
<sequence>MICRYLIDVDGWPAEKAIAARRSSSPRPEQRSTRQPQLLQKRVGLQCRAPTAHDGSWQNQEAKSSKTLGSLMRKVCQVQRSVQPLAVYAAGVSQRDYAHLAEKSALRSWLRIIWQSRKNTVKFLSHSPGASPVGIGGGIGGSELPEPELPESATAVKNVLSVKRFNRFVTSSSVELIDSVISLFVNNDVAQESHCLLLCQLRGCAVVELNKTARVCRTVSINNESLGQPAGPNGSHVTIQLGSPDDSAVTLWKAEEFDQNLMSLTSAEVLLRNSSSGRNGSIETFTAPASGCYLIEAAGARGGNNALMNFGGPGAQVSARVNLTAGTQLSIVVGQTGGSTSLSSEGGGGGGGSFVYRTNDQLLLLAAGGGGGAGIGHDGRPGQVGTNGSDSIGAENNKGFGGINGQPGSNNPSGTPSNSDHGGCGAGWLGRAVNPRRSSWDGERGGSRAQGWVGGSAGGGSACHGGFGGGGGCGCMRGSIKGAAGGGGGFSGGGAGVGRSHIGGGGGSFCLDGCVSSSSCTGDQGFVSVRFASTSCG</sequence>
<evidence type="ECO:0000313" key="3">
    <source>
        <dbReference type="WBParaSite" id="maker-unitig_10471-snap-gene-0.2-mRNA-1"/>
    </source>
</evidence>
<dbReference type="AlphaFoldDB" id="A0A1I8F139"/>
<dbReference type="Proteomes" id="UP000095280">
    <property type="component" value="Unplaced"/>
</dbReference>
<evidence type="ECO:0000256" key="1">
    <source>
        <dbReference type="SAM" id="MobiDB-lite"/>
    </source>
</evidence>
<accession>A0A1I8F139</accession>
<name>A0A1I8F139_9PLAT</name>
<dbReference type="WBParaSite" id="maker-unitig_10471-snap-gene-0.2-mRNA-1">
    <property type="protein sequence ID" value="maker-unitig_10471-snap-gene-0.2-mRNA-1"/>
    <property type="gene ID" value="maker-unitig_10471-snap-gene-0.2"/>
</dbReference>